<dbReference type="SUPFAM" id="SSF47769">
    <property type="entry name" value="SAM/Pointed domain"/>
    <property type="match status" value="1"/>
</dbReference>
<dbReference type="PROSITE" id="PS50195">
    <property type="entry name" value="PX"/>
    <property type="match status" value="1"/>
</dbReference>
<feature type="region of interest" description="Disordered" evidence="2">
    <location>
        <begin position="590"/>
        <end position="675"/>
    </location>
</feature>
<dbReference type="Pfam" id="PF00787">
    <property type="entry name" value="PX"/>
    <property type="match status" value="1"/>
</dbReference>
<dbReference type="GO" id="GO:0016176">
    <property type="term" value="F:superoxide-generating NADPH oxidase activator activity"/>
    <property type="evidence" value="ECO:0000318"/>
    <property type="project" value="GO_Central"/>
</dbReference>
<feature type="domain" description="PX" evidence="3">
    <location>
        <begin position="187"/>
        <end position="308"/>
    </location>
</feature>
<dbReference type="InParanoid" id="A9V7T2"/>
<evidence type="ECO:0000259" key="3">
    <source>
        <dbReference type="PROSITE" id="PS50195"/>
    </source>
</evidence>
<dbReference type="AlphaFoldDB" id="A9V7T2"/>
<dbReference type="GO" id="GO:0042554">
    <property type="term" value="P:superoxide anion generation"/>
    <property type="evidence" value="ECO:0000318"/>
    <property type="project" value="GO_Central"/>
</dbReference>
<dbReference type="eggNOG" id="ENOG502SEB8">
    <property type="taxonomic scope" value="Eukaryota"/>
</dbReference>
<dbReference type="SUPFAM" id="SSF64268">
    <property type="entry name" value="PX domain"/>
    <property type="match status" value="1"/>
</dbReference>
<dbReference type="GeneID" id="5894036"/>
<feature type="compositionally biased region" description="Polar residues" evidence="2">
    <location>
        <begin position="638"/>
        <end position="663"/>
    </location>
</feature>
<feature type="region of interest" description="Disordered" evidence="2">
    <location>
        <begin position="689"/>
        <end position="731"/>
    </location>
</feature>
<reference evidence="4 5" key="1">
    <citation type="journal article" date="2008" name="Nature">
        <title>The genome of the choanoflagellate Monosiga brevicollis and the origin of metazoans.</title>
        <authorList>
            <consortium name="JGI Sequencing"/>
            <person name="King N."/>
            <person name="Westbrook M.J."/>
            <person name="Young S.L."/>
            <person name="Kuo A."/>
            <person name="Abedin M."/>
            <person name="Chapman J."/>
            <person name="Fairclough S."/>
            <person name="Hellsten U."/>
            <person name="Isogai Y."/>
            <person name="Letunic I."/>
            <person name="Marr M."/>
            <person name="Pincus D."/>
            <person name="Putnam N."/>
            <person name="Rokas A."/>
            <person name="Wright K.J."/>
            <person name="Zuzow R."/>
            <person name="Dirks W."/>
            <person name="Good M."/>
            <person name="Goodstein D."/>
            <person name="Lemons D."/>
            <person name="Li W."/>
            <person name="Lyons J.B."/>
            <person name="Morris A."/>
            <person name="Nichols S."/>
            <person name="Richter D.J."/>
            <person name="Salamov A."/>
            <person name="Bork P."/>
            <person name="Lim W.A."/>
            <person name="Manning G."/>
            <person name="Miller W.T."/>
            <person name="McGinnis W."/>
            <person name="Shapiro H."/>
            <person name="Tjian R."/>
            <person name="Grigoriev I.V."/>
            <person name="Rokhsar D."/>
        </authorList>
    </citation>
    <scope>NUCLEOTIDE SEQUENCE [LARGE SCALE GENOMIC DNA]</scope>
    <source>
        <strain evidence="5">MX1 / ATCC 50154</strain>
    </source>
</reference>
<dbReference type="SMART" id="SM00312">
    <property type="entry name" value="PX"/>
    <property type="match status" value="1"/>
</dbReference>
<dbReference type="InterPro" id="IPR036871">
    <property type="entry name" value="PX_dom_sf"/>
</dbReference>
<dbReference type="InterPro" id="IPR001683">
    <property type="entry name" value="PX_dom"/>
</dbReference>
<dbReference type="PANTHER" id="PTHR15706">
    <property type="entry name" value="SH3 MULTIPLE DOMAIN"/>
    <property type="match status" value="1"/>
</dbReference>
<feature type="compositionally biased region" description="Low complexity" evidence="2">
    <location>
        <begin position="426"/>
        <end position="438"/>
    </location>
</feature>
<gene>
    <name evidence="4" type="ORF">MONBRDRAFT_28311</name>
</gene>
<feature type="region of interest" description="Disordered" evidence="2">
    <location>
        <begin position="329"/>
        <end position="439"/>
    </location>
</feature>
<dbReference type="GO" id="GO:0035091">
    <property type="term" value="F:phosphatidylinositol binding"/>
    <property type="evidence" value="ECO:0007669"/>
    <property type="project" value="InterPro"/>
</dbReference>
<dbReference type="EMBL" id="CH991566">
    <property type="protein sequence ID" value="EDQ86359.1"/>
    <property type="molecule type" value="Genomic_DNA"/>
</dbReference>
<keyword evidence="5" id="KW-1185">Reference proteome</keyword>
<feature type="compositionally biased region" description="Low complexity" evidence="2">
    <location>
        <begin position="335"/>
        <end position="348"/>
    </location>
</feature>
<feature type="compositionally biased region" description="Pro residues" evidence="2">
    <location>
        <begin position="1"/>
        <end position="12"/>
    </location>
</feature>
<protein>
    <recommendedName>
        <fullName evidence="3">PX domain-containing protein</fullName>
    </recommendedName>
</protein>
<feature type="compositionally biased region" description="Polar residues" evidence="2">
    <location>
        <begin position="371"/>
        <end position="390"/>
    </location>
</feature>
<dbReference type="Gene3D" id="3.30.1520.10">
    <property type="entry name" value="Phox-like domain"/>
    <property type="match status" value="1"/>
</dbReference>
<feature type="region of interest" description="Disordered" evidence="2">
    <location>
        <begin position="167"/>
        <end position="186"/>
    </location>
</feature>
<dbReference type="InterPro" id="IPR013761">
    <property type="entry name" value="SAM/pointed_sf"/>
</dbReference>
<dbReference type="RefSeq" id="XP_001748749.1">
    <property type="nucleotide sequence ID" value="XM_001748697.1"/>
</dbReference>
<dbReference type="GO" id="GO:0005737">
    <property type="term" value="C:cytoplasm"/>
    <property type="evidence" value="ECO:0000318"/>
    <property type="project" value="GO_Central"/>
</dbReference>
<accession>A9V7T2</accession>
<keyword evidence="1" id="KW-0677">Repeat</keyword>
<evidence type="ECO:0000313" key="4">
    <source>
        <dbReference type="EMBL" id="EDQ86359.1"/>
    </source>
</evidence>
<dbReference type="InterPro" id="IPR051228">
    <property type="entry name" value="NADPH_Oxidase/PX-Domain"/>
</dbReference>
<dbReference type="Gene3D" id="1.10.150.50">
    <property type="entry name" value="Transcription Factor, Ets-1"/>
    <property type="match status" value="1"/>
</dbReference>
<feature type="compositionally biased region" description="Low complexity" evidence="2">
    <location>
        <begin position="403"/>
        <end position="418"/>
    </location>
</feature>
<organism evidence="4 5">
    <name type="scientific">Monosiga brevicollis</name>
    <name type="common">Choanoflagellate</name>
    <dbReference type="NCBI Taxonomy" id="81824"/>
    <lineage>
        <taxon>Eukaryota</taxon>
        <taxon>Choanoflagellata</taxon>
        <taxon>Craspedida</taxon>
        <taxon>Salpingoecidae</taxon>
        <taxon>Monosiga</taxon>
    </lineage>
</organism>
<sequence length="869" mass="92878">MAAPPSTPPTVPGSPSITPGLPSTDRSQLCEAMVYYLQLLPAEDVRFLLSVTEAIGEPQYARLAPATARANDPEWLKTLPKDHDILSAAHVLHTHAPLLHRTAFSAHQAMTQIMTQVVWHADAHNRNSYCSTCAHTLLILLRHPAALQKAREQIGAYFEAIRTPRTSRIAPQAPHSPGLPTPTEAEGAPLSATIRAVERDYINPREFAFVLEVVWRNSFVGICRRTHDQFFDFQCQLLDTFPDDAQKESRIIPRLPGKKIISTKSRHEIALARREGIQDYLNELFKLPPRISQCKLIVQFFRSCFRCAGPEGLCNEGCKTHLSDVEGKPGSINNSAATSAPAPAPSTTQSVDAPARKPAPAEPIQVVPTHPQATSQHNSTYFSHHASSAPPNLALQGGGDPVSRLSRSRPSSGRGSSGHLAAADRGSSGSPYSSGTASPVPAPAVITAGALPQPVRIIGHPQMTAPGYAASPHSPMAYYTPIMPHGTNYPVVGGPLPGQVTPQLITSVVPGQYPPQPLVPGQVGPTAGPFGRPYPGYSPNLAGMNVNHGSSHGASVQTWPGAAHAQAQALAQAQAQAQVQAQAQAQAQAHAQVSAQAQPPTRSRHHLSRSESTSGLTDSAPSIGSTSSLDEARREPDTPSTPTLTASETRGTSSYGVTESENSLGGPAFEEPTVADSGLDDVQSQVFEDARSQQTPGGDDVSCDLEDATPEPARESRPTQPSGARVRTKSVDSVVSIESAASAGNVSLGSKCFICQSTEHDTLHCTSEDVSIERLRALLQDANCLPAQATTETNLDQWRYWAQQYAWLKGMRLHKYAHAVVGLSAREMHTLQEEQLKKAGLTSGATRKLLGIVAKHLPFADREQNETIV</sequence>
<dbReference type="Proteomes" id="UP000001357">
    <property type="component" value="Unassembled WGS sequence"/>
</dbReference>
<evidence type="ECO:0000313" key="5">
    <source>
        <dbReference type="Proteomes" id="UP000001357"/>
    </source>
</evidence>
<feature type="compositionally biased region" description="Polar residues" evidence="2">
    <location>
        <begin position="610"/>
        <end position="629"/>
    </location>
</feature>
<dbReference type="STRING" id="81824.A9V7T2"/>
<name>A9V7T2_MONBE</name>
<proteinExistence type="predicted"/>
<evidence type="ECO:0000256" key="1">
    <source>
        <dbReference type="ARBA" id="ARBA00022737"/>
    </source>
</evidence>
<dbReference type="PANTHER" id="PTHR15706:SF2">
    <property type="entry name" value="SH3 AND PX DOMAIN-CONTAINING PROTEIN 2A"/>
    <property type="match status" value="1"/>
</dbReference>
<feature type="region of interest" description="Disordered" evidence="2">
    <location>
        <begin position="1"/>
        <end position="23"/>
    </location>
</feature>
<evidence type="ECO:0000256" key="2">
    <source>
        <dbReference type="SAM" id="MobiDB-lite"/>
    </source>
</evidence>
<dbReference type="KEGG" id="mbr:MONBRDRAFT_28311"/>